<proteinExistence type="predicted"/>
<dbReference type="InterPro" id="IPR007138">
    <property type="entry name" value="ABM_dom"/>
</dbReference>
<evidence type="ECO:0000313" key="3">
    <source>
        <dbReference type="Proteomes" id="UP000305778"/>
    </source>
</evidence>
<dbReference type="AlphaFoldDB" id="A0A4V5N039"/>
<gene>
    <name evidence="2" type="ORF">FCI23_16210</name>
</gene>
<evidence type="ECO:0000259" key="1">
    <source>
        <dbReference type="PROSITE" id="PS51725"/>
    </source>
</evidence>
<dbReference type="GO" id="GO:0004497">
    <property type="term" value="F:monooxygenase activity"/>
    <property type="evidence" value="ECO:0007669"/>
    <property type="project" value="UniProtKB-KW"/>
</dbReference>
<protein>
    <submittedName>
        <fullName evidence="2">Antibiotic biosynthesis monooxygenase</fullName>
    </submittedName>
</protein>
<accession>A0A4V5N039</accession>
<reference evidence="2 3" key="1">
    <citation type="submission" date="2019-04" db="EMBL/GenBank/DDBJ databases">
        <title>Streptomyces oryziradicis sp. nov., a novel actinomycete isolated from rhizosphere soil of rice (Oryza sativa L.).</title>
        <authorList>
            <person name="Li C."/>
        </authorList>
    </citation>
    <scope>NUCLEOTIDE SEQUENCE [LARGE SCALE GENOMIC DNA]</scope>
    <source>
        <strain evidence="2 3">NEAU-C40</strain>
    </source>
</reference>
<dbReference type="PROSITE" id="PS51725">
    <property type="entry name" value="ABM"/>
    <property type="match status" value="1"/>
</dbReference>
<dbReference type="EMBL" id="SUMC01000013">
    <property type="protein sequence ID" value="TKA10529.1"/>
    <property type="molecule type" value="Genomic_DNA"/>
</dbReference>
<keyword evidence="2" id="KW-0503">Monooxygenase</keyword>
<dbReference type="RefSeq" id="WP_136724600.1">
    <property type="nucleotide sequence ID" value="NZ_SUMC01000013.1"/>
</dbReference>
<name>A0A4V5N039_9ACTN</name>
<evidence type="ECO:0000313" key="2">
    <source>
        <dbReference type="EMBL" id="TKA10529.1"/>
    </source>
</evidence>
<keyword evidence="3" id="KW-1185">Reference proteome</keyword>
<dbReference type="Proteomes" id="UP000305778">
    <property type="component" value="Unassembled WGS sequence"/>
</dbReference>
<keyword evidence="2" id="KW-0560">Oxidoreductase</keyword>
<organism evidence="2 3">
    <name type="scientific">Actinacidiphila oryziradicis</name>
    <dbReference type="NCBI Taxonomy" id="2571141"/>
    <lineage>
        <taxon>Bacteria</taxon>
        <taxon>Bacillati</taxon>
        <taxon>Actinomycetota</taxon>
        <taxon>Actinomycetes</taxon>
        <taxon>Kitasatosporales</taxon>
        <taxon>Streptomycetaceae</taxon>
        <taxon>Actinacidiphila</taxon>
    </lineage>
</organism>
<dbReference type="Pfam" id="PF03992">
    <property type="entry name" value="ABM"/>
    <property type="match status" value="1"/>
</dbReference>
<dbReference type="OrthoDB" id="9798157at2"/>
<feature type="domain" description="ABM" evidence="1">
    <location>
        <begin position="6"/>
        <end position="97"/>
    </location>
</feature>
<dbReference type="SUPFAM" id="SSF54909">
    <property type="entry name" value="Dimeric alpha+beta barrel"/>
    <property type="match status" value="1"/>
</dbReference>
<sequence>MTDQPVWEIAEIDVLPGTEEKFEAGVAEAQPLFLGAAGCHGVQLCRSVEYPTRYRLIVEWQTLEHHTVTFRGSVDFARWRELVGPYFASPPRVEHIYRVGDRPV</sequence>
<dbReference type="InterPro" id="IPR011008">
    <property type="entry name" value="Dimeric_a/b-barrel"/>
</dbReference>
<comment type="caution">
    <text evidence="2">The sequence shown here is derived from an EMBL/GenBank/DDBJ whole genome shotgun (WGS) entry which is preliminary data.</text>
</comment>
<dbReference type="Gene3D" id="3.30.70.100">
    <property type="match status" value="1"/>
</dbReference>